<feature type="region of interest" description="Disordered" evidence="4">
    <location>
        <begin position="614"/>
        <end position="706"/>
    </location>
</feature>
<dbReference type="EMBL" id="GL945499">
    <property type="protein sequence ID" value="EGN92740.1"/>
    <property type="molecule type" value="Genomic_DNA"/>
</dbReference>
<dbReference type="OMA" id="TTPGKFC"/>
<feature type="compositionally biased region" description="Basic and acidic residues" evidence="4">
    <location>
        <begin position="152"/>
        <end position="175"/>
    </location>
</feature>
<dbReference type="InterPro" id="IPR029058">
    <property type="entry name" value="AB_hydrolase_fold"/>
</dbReference>
<organism evidence="7">
    <name type="scientific">Serpula lacrymans var. lacrymans (strain S7.3)</name>
    <name type="common">Dry rot fungus</name>
    <dbReference type="NCBI Taxonomy" id="936435"/>
    <lineage>
        <taxon>Eukaryota</taxon>
        <taxon>Fungi</taxon>
        <taxon>Dikarya</taxon>
        <taxon>Basidiomycota</taxon>
        <taxon>Agaricomycotina</taxon>
        <taxon>Agaricomycetes</taxon>
        <taxon>Agaricomycetidae</taxon>
        <taxon>Boletales</taxon>
        <taxon>Coniophorineae</taxon>
        <taxon>Serpulaceae</taxon>
        <taxon>Serpula</taxon>
    </lineage>
</organism>
<dbReference type="InterPro" id="IPR013094">
    <property type="entry name" value="AB_hydrolase_3"/>
</dbReference>
<dbReference type="Pfam" id="PF07859">
    <property type="entry name" value="Abhydrolase_3"/>
    <property type="match status" value="1"/>
</dbReference>
<dbReference type="HOGENOM" id="CLU_004893_1_0_1"/>
<evidence type="ECO:0000256" key="1">
    <source>
        <dbReference type="ARBA" id="ARBA00010515"/>
    </source>
</evidence>
<reference evidence="7" key="1">
    <citation type="journal article" date="2011" name="Science">
        <title>The plant cell wall-decomposing machinery underlies the functional diversity of forest fungi.</title>
        <authorList>
            <person name="Eastwood D.C."/>
            <person name="Floudas D."/>
            <person name="Binder M."/>
            <person name="Majcherczyk A."/>
            <person name="Schneider P."/>
            <person name="Aerts A."/>
            <person name="Asiegbu F.O."/>
            <person name="Baker S.E."/>
            <person name="Barry K."/>
            <person name="Bendiksby M."/>
            <person name="Blumentritt M."/>
            <person name="Coutinho P.M."/>
            <person name="Cullen D."/>
            <person name="de Vries R.P."/>
            <person name="Gathman A."/>
            <person name="Goodell B."/>
            <person name="Henrissat B."/>
            <person name="Ihrmark K."/>
            <person name="Kauserud H."/>
            <person name="Kohler A."/>
            <person name="LaButti K."/>
            <person name="Lapidus A."/>
            <person name="Lavin J.L."/>
            <person name="Lee Y.-H."/>
            <person name="Lindquist E."/>
            <person name="Lilly W."/>
            <person name="Lucas S."/>
            <person name="Morin E."/>
            <person name="Murat C."/>
            <person name="Oguiza J.A."/>
            <person name="Park J."/>
            <person name="Pisabarro A.G."/>
            <person name="Riley R."/>
            <person name="Rosling A."/>
            <person name="Salamov A."/>
            <person name="Schmidt O."/>
            <person name="Schmutz J."/>
            <person name="Skrede I."/>
            <person name="Stenlid J."/>
            <person name="Wiebenga A."/>
            <person name="Xie X."/>
            <person name="Kuees U."/>
            <person name="Hibbett D.S."/>
            <person name="Hoffmeister D."/>
            <person name="Hoegberg N."/>
            <person name="Martin F."/>
            <person name="Grigoriev I.V."/>
            <person name="Watkinson S.C."/>
        </authorList>
    </citation>
    <scope>NUCLEOTIDE SEQUENCE [LARGE SCALE GENOMIC DNA]</scope>
    <source>
        <strain evidence="7">strain S7.3</strain>
    </source>
</reference>
<evidence type="ECO:0000256" key="3">
    <source>
        <dbReference type="PROSITE-ProRule" id="PRU10038"/>
    </source>
</evidence>
<dbReference type="InterPro" id="IPR033140">
    <property type="entry name" value="Lipase_GDXG_put_SER_AS"/>
</dbReference>
<keyword evidence="7" id="KW-1185">Reference proteome</keyword>
<keyword evidence="2" id="KW-0378">Hydrolase</keyword>
<evidence type="ECO:0000313" key="6">
    <source>
        <dbReference type="EMBL" id="EGN92740.1"/>
    </source>
</evidence>
<dbReference type="InParanoid" id="F8QFZ2"/>
<dbReference type="eggNOG" id="KOG1515">
    <property type="taxonomic scope" value="Eukaryota"/>
</dbReference>
<dbReference type="Proteomes" id="UP000008063">
    <property type="component" value="Unassembled WGS sequence"/>
</dbReference>
<feature type="region of interest" description="Disordered" evidence="4">
    <location>
        <begin position="803"/>
        <end position="830"/>
    </location>
</feature>
<dbReference type="PANTHER" id="PTHR48081">
    <property type="entry name" value="AB HYDROLASE SUPERFAMILY PROTEIN C4A8.06C"/>
    <property type="match status" value="1"/>
</dbReference>
<feature type="region of interest" description="Disordered" evidence="4">
    <location>
        <begin position="898"/>
        <end position="932"/>
    </location>
</feature>
<dbReference type="PANTHER" id="PTHR48081:SF5">
    <property type="entry name" value="ALPHA_BETA HYDROLASE FOLD-3 DOMAIN-CONTAINING PROTEIN"/>
    <property type="match status" value="1"/>
</dbReference>
<dbReference type="Gene3D" id="3.40.50.1820">
    <property type="entry name" value="alpha/beta hydrolase"/>
    <property type="match status" value="2"/>
</dbReference>
<feature type="domain" description="Alpha/beta hydrolase fold-3" evidence="5">
    <location>
        <begin position="199"/>
        <end position="323"/>
    </location>
</feature>
<protein>
    <recommendedName>
        <fullName evidence="5">Alpha/beta hydrolase fold-3 domain-containing protein</fullName>
    </recommendedName>
</protein>
<dbReference type="AlphaFoldDB" id="F8QFZ2"/>
<dbReference type="SUPFAM" id="SSF53474">
    <property type="entry name" value="alpha/beta-Hydrolases"/>
    <property type="match status" value="1"/>
</dbReference>
<name>F8QFZ2_SERL3</name>
<accession>F8QFZ2</accession>
<evidence type="ECO:0000256" key="2">
    <source>
        <dbReference type="ARBA" id="ARBA00022801"/>
    </source>
</evidence>
<dbReference type="PROSITE" id="PS01174">
    <property type="entry name" value="LIPASE_GDXG_SER"/>
    <property type="match status" value="1"/>
</dbReference>
<dbReference type="InterPro" id="IPR050300">
    <property type="entry name" value="GDXG_lipolytic_enzyme"/>
</dbReference>
<comment type="similarity">
    <text evidence="1">Belongs to the 'GDXG' lipolytic enzyme family.</text>
</comment>
<sequence>MPNSLTRKAGLKLGPIVLETLVKHYFDRIRKESVHGGKAVTQLRQDELLYDEAFNIVKVQIHPSSDSVCHTVEEVQAFSNTRTPSPPWVHSVRLLVPISCCDEAAAYLIKALGGDDIAKRIVGGTKWWQVRGVSGVDAEWITARKDWREAKKRTKAYEKQKKSSTDPSPKGKSDTDLEGEEPSNGTDTYNEEMDEMRCILYAHGGGYYFGSIDQERYSIQRHARKINGRVLAVNYRLSPQYPFPCAIQDLLAAYLFLIRPPPDASHRPVKPAHIVVAGDSAGGGLTLALLQVIRDTGLPMPAGGVLVSPWCDLTHSFPSIHTNTATDVIPVYGLSMQKPSPLWPPPSDELTSRVHARLRSRIRQMVRLDLGGKDMGIDSQSDIASQWKAGSKFSLSEDREKSGPSDMPVDIGATASLPPADSTANQTIRLVTKSGETLTIDQQIHLYAQNGLIGHPLVSSALSYLGGLPPLLFIASDKEVLRDEIIYTAHKAANPSKFPLSNNARELCPTLVGIEGRYGPTSVHLQVYDDTAHVLPVLFSFTTPGKFCYRAIATFCKHVTGMTAGPQSPGGLNGMQFLNMTPSQVMQNNSQEASPGEKSSSKFLSRALSMSDLANRVQRGRNVRQNTVDSVMLPRPKSSLKRSMSRAASVFRGNPTRTSSPAFGASPLSTPALEVPPIDSSEPDGPRGRSVSSSGANEPQYAGEATVYHDADGVPSWKEGMIRERVSTRGVIRPLEAENELDAFHVPPDIIGVLSELAVRRYIEGKTKFDKKFAGAMNTIEKQRSRNLELAKKDIYRNMSQLQGSLTLPESKDDGKEKRKPGNKGIKEGLKAASGSWSWAWALDADERPPPSSIVSRRDTEEARRLARIADQAVLQEDSQLSANNLWSLVVNFLSVTPDKSKHSSRENAEQELVNNPLRSDSENAGGPSLKL</sequence>
<feature type="compositionally biased region" description="Basic and acidic residues" evidence="4">
    <location>
        <begin position="899"/>
        <end position="909"/>
    </location>
</feature>
<evidence type="ECO:0000256" key="4">
    <source>
        <dbReference type="SAM" id="MobiDB-lite"/>
    </source>
</evidence>
<dbReference type="GO" id="GO:0016787">
    <property type="term" value="F:hydrolase activity"/>
    <property type="evidence" value="ECO:0007669"/>
    <property type="project" value="UniProtKB-KW"/>
</dbReference>
<evidence type="ECO:0000259" key="5">
    <source>
        <dbReference type="Pfam" id="PF07859"/>
    </source>
</evidence>
<proteinExistence type="inferred from homology"/>
<gene>
    <name evidence="6" type="ORF">SERLA73DRAFT_172609</name>
</gene>
<feature type="region of interest" description="Disordered" evidence="4">
    <location>
        <begin position="152"/>
        <end position="189"/>
    </location>
</feature>
<feature type="active site" evidence="3">
    <location>
        <position position="280"/>
    </location>
</feature>
<dbReference type="OrthoDB" id="1662883at2759"/>
<dbReference type="STRING" id="936435.F8QFZ2"/>
<evidence type="ECO:0000313" key="7">
    <source>
        <dbReference type="Proteomes" id="UP000008063"/>
    </source>
</evidence>